<evidence type="ECO:0000256" key="7">
    <source>
        <dbReference type="PROSITE-ProRule" id="PRU01240"/>
    </source>
</evidence>
<dbReference type="GO" id="GO:0016020">
    <property type="term" value="C:membrane"/>
    <property type="evidence" value="ECO:0007669"/>
    <property type="project" value="InterPro"/>
</dbReference>
<dbReference type="Proteomes" id="UP000663193">
    <property type="component" value="Chromosome 2"/>
</dbReference>
<dbReference type="PANTHER" id="PTHR43806">
    <property type="entry name" value="PEPTIDASE S8"/>
    <property type="match status" value="1"/>
</dbReference>
<keyword evidence="5" id="KW-0378">Hydrolase</keyword>
<proteinExistence type="inferred from homology"/>
<dbReference type="Gene3D" id="3.40.50.200">
    <property type="entry name" value="Peptidase S8/S53 domain"/>
    <property type="match status" value="1"/>
</dbReference>
<dbReference type="InterPro" id="IPR010435">
    <property type="entry name" value="C5a/SBT2-like_Fn3"/>
</dbReference>
<keyword evidence="6" id="KW-0720">Serine protease</keyword>
<dbReference type="EMBL" id="CP069024">
    <property type="protein sequence ID" value="QRC92828.1"/>
    <property type="molecule type" value="Genomic_DNA"/>
</dbReference>
<evidence type="ECO:0000256" key="4">
    <source>
        <dbReference type="ARBA" id="ARBA00022729"/>
    </source>
</evidence>
<dbReference type="VEuPathDB" id="FungiDB:JI435_081200"/>
<evidence type="ECO:0000313" key="12">
    <source>
        <dbReference type="EMBL" id="QRC92828.1"/>
    </source>
</evidence>
<dbReference type="InterPro" id="IPR003137">
    <property type="entry name" value="PA_domain"/>
</dbReference>
<dbReference type="OMA" id="MSANRMI"/>
<feature type="domain" description="PA" evidence="10">
    <location>
        <begin position="375"/>
        <end position="430"/>
    </location>
</feature>
<dbReference type="Gene3D" id="3.50.30.30">
    <property type="match status" value="1"/>
</dbReference>
<dbReference type="SUPFAM" id="SSF52025">
    <property type="entry name" value="PA domain"/>
    <property type="match status" value="1"/>
</dbReference>
<keyword evidence="3" id="KW-0645">Protease</keyword>
<organism evidence="12 13">
    <name type="scientific">Phaeosphaeria nodorum (strain SN15 / ATCC MYA-4574 / FGSC 10173)</name>
    <name type="common">Glume blotch fungus</name>
    <name type="synonym">Parastagonospora nodorum</name>
    <dbReference type="NCBI Taxonomy" id="321614"/>
    <lineage>
        <taxon>Eukaryota</taxon>
        <taxon>Fungi</taxon>
        <taxon>Dikarya</taxon>
        <taxon>Ascomycota</taxon>
        <taxon>Pezizomycotina</taxon>
        <taxon>Dothideomycetes</taxon>
        <taxon>Pleosporomycetidae</taxon>
        <taxon>Pleosporales</taxon>
        <taxon>Pleosporineae</taxon>
        <taxon>Phaeosphaeriaceae</taxon>
        <taxon>Parastagonospora</taxon>
    </lineage>
</organism>
<protein>
    <recommendedName>
        <fullName evidence="14">Peptidase S8/S53 domain-containing protein</fullName>
    </recommendedName>
</protein>
<evidence type="ECO:0000256" key="3">
    <source>
        <dbReference type="ARBA" id="ARBA00022670"/>
    </source>
</evidence>
<name>A0A7U2ETJ9_PHANO</name>
<accession>A0A7U2ETJ9</accession>
<dbReference type="SUPFAM" id="SSF52743">
    <property type="entry name" value="Subtilisin-like"/>
    <property type="match status" value="1"/>
</dbReference>
<dbReference type="Pfam" id="PF06280">
    <property type="entry name" value="fn3_5"/>
    <property type="match status" value="1"/>
</dbReference>
<feature type="signal peptide" evidence="8">
    <location>
        <begin position="1"/>
        <end position="17"/>
    </location>
</feature>
<dbReference type="PROSITE" id="PS51892">
    <property type="entry name" value="SUBTILASE"/>
    <property type="match status" value="1"/>
</dbReference>
<sequence>MFIRLVVPALLASAVAAGSLFVDRSYIVQVAPGGNVAEILSDFPADIRLNLTSEIFSGCSITFRQGVNEAEELARLLAEDQVVQAWRNKRIAGQDSKNVPIAPGVPAKLKSRQTFKRDPMKDTFSPHVMTQVDQLHAKGITGKGARIALLDFGVDYTHYALGGCFGKPECLFPKGYDFTGNDYHGGSSDDDVPHPGPDPMDSCAGYGTHAAGIIAAQKNEHGFVGVAPDAKIYPYRVFSCDGSTSEDVLVAGFLRAHADGANIISCSMAAQAGWSEYTNAVILSRMAAEGIIVTFTAGDDGNYGQFFAEDPAGGKGVAAIASFDNTVQPWLESRSRYTVNNGQVQDFRYAVGEPAKWVRGKLPLWTPSSNPSGANVGCTPFPDTTPDLSEKIVIMRRGGCGFGDKLQNAIDKGAKYVMIYNNAPGALSLQEGSFNLSAVGMVEAAVGENWVRALAAGKTIALDMSDPHDGPIQVVETPNTLTGGSVSSFSSWGPTYEADMKPQFGAPGANILSTFPVALGSFATISGSGRACYHAAGIYALLAEARGTYDPVVLQNLLAATAKPARINVNNVFGSSLAPVAQQGAGLLQAYDAAYAVTVLSASGLSFNDTVNLVDESFTVSNTGHKAITYELDVISSATAYTFSTSTSPDTFPGLKIDNSYATVHLSTYKTTVPAGGKQTIIVKVTPPRIDASRLPVYGGYIRLNATNGETMSLPYQGIVGDLSSHVVLNSTALQTLRESPSGDFVPVTPQNSVFKLSHKDQGSDDTPSLFFYLSLGSARIYFDVVSVGNQSRVIGEASEAWTYLARDYPYFFRWDGRFKNHTAVADGDYKLRVRAARIIGKAERNLYDVVESKVFSIRWK</sequence>
<keyword evidence="2" id="KW-0134">Cell wall</keyword>
<dbReference type="InterPro" id="IPR000209">
    <property type="entry name" value="Peptidase_S8/S53_dom"/>
</dbReference>
<feature type="domain" description="Peptidase S8/S53" evidence="9">
    <location>
        <begin position="142"/>
        <end position="574"/>
    </location>
</feature>
<keyword evidence="13" id="KW-1185">Reference proteome</keyword>
<feature type="domain" description="C5a peptidase/Subtilisin-like protease SBT2-like Fn3-like" evidence="11">
    <location>
        <begin position="606"/>
        <end position="716"/>
    </location>
</feature>
<evidence type="ECO:0000313" key="13">
    <source>
        <dbReference type="Proteomes" id="UP000663193"/>
    </source>
</evidence>
<dbReference type="Pfam" id="PF00082">
    <property type="entry name" value="Peptidase_S8"/>
    <property type="match status" value="1"/>
</dbReference>
<reference evidence="13" key="1">
    <citation type="journal article" date="2021" name="BMC Genomics">
        <title>Chromosome-level genome assembly and manually-curated proteome of model necrotroph Parastagonospora nodorum Sn15 reveals a genome-wide trove of candidate effector homologs, and redundancy of virulence-related functions within an accessory chromosome.</title>
        <authorList>
            <person name="Bertazzoni S."/>
            <person name="Jones D.A.B."/>
            <person name="Phan H.T."/>
            <person name="Tan K.-C."/>
            <person name="Hane J.K."/>
        </authorList>
    </citation>
    <scope>NUCLEOTIDE SEQUENCE [LARGE SCALE GENOMIC DNA]</scope>
    <source>
        <strain evidence="13">SN15 / ATCC MYA-4574 / FGSC 10173)</strain>
    </source>
</reference>
<dbReference type="InterPro" id="IPR034187">
    <property type="entry name" value="Peptidases_S8_5"/>
</dbReference>
<dbReference type="InterPro" id="IPR050131">
    <property type="entry name" value="Peptidase_S8_subtilisin-like"/>
</dbReference>
<evidence type="ECO:0000256" key="5">
    <source>
        <dbReference type="ARBA" id="ARBA00022801"/>
    </source>
</evidence>
<dbReference type="FunFam" id="3.50.30.30:FF:000077">
    <property type="entry name" value="Serin endopeptidase"/>
    <property type="match status" value="1"/>
</dbReference>
<dbReference type="PRINTS" id="PR00723">
    <property type="entry name" value="SUBTILISIN"/>
</dbReference>
<dbReference type="InterPro" id="IPR015500">
    <property type="entry name" value="Peptidase_S8_subtilisin-rel"/>
</dbReference>
<feature type="chain" id="PRO_5031226803" description="Peptidase S8/S53 domain-containing protein" evidence="8">
    <location>
        <begin position="18"/>
        <end position="861"/>
    </location>
</feature>
<dbReference type="PANTHER" id="PTHR43806:SF66">
    <property type="entry name" value="SERIN ENDOPEPTIDASE"/>
    <property type="match status" value="1"/>
</dbReference>
<comment type="caution">
    <text evidence="7">Lacks conserved residue(s) required for the propagation of feature annotation.</text>
</comment>
<dbReference type="GO" id="GO:0004252">
    <property type="term" value="F:serine-type endopeptidase activity"/>
    <property type="evidence" value="ECO:0007669"/>
    <property type="project" value="InterPro"/>
</dbReference>
<gene>
    <name evidence="12" type="ORF">JI435_081200</name>
</gene>
<dbReference type="Pfam" id="PF02225">
    <property type="entry name" value="PA"/>
    <property type="match status" value="1"/>
</dbReference>
<dbReference type="AlphaFoldDB" id="A0A7U2ETJ9"/>
<dbReference type="GO" id="GO:0006508">
    <property type="term" value="P:proteolysis"/>
    <property type="evidence" value="ECO:0007669"/>
    <property type="project" value="UniProtKB-KW"/>
</dbReference>
<evidence type="ECO:0000259" key="9">
    <source>
        <dbReference type="Pfam" id="PF00082"/>
    </source>
</evidence>
<evidence type="ECO:0000256" key="1">
    <source>
        <dbReference type="ARBA" id="ARBA00011073"/>
    </source>
</evidence>
<keyword evidence="4 8" id="KW-0732">Signal</keyword>
<dbReference type="InterPro" id="IPR046450">
    <property type="entry name" value="PA_dom_sf"/>
</dbReference>
<dbReference type="CDD" id="cd02124">
    <property type="entry name" value="PA_PoS1_like"/>
    <property type="match status" value="1"/>
</dbReference>
<keyword evidence="2" id="KW-0964">Secreted</keyword>
<dbReference type="CDD" id="cd07489">
    <property type="entry name" value="Peptidases_S8_5"/>
    <property type="match status" value="1"/>
</dbReference>
<dbReference type="Gene3D" id="2.60.40.1710">
    <property type="entry name" value="Subtilisin-like superfamily"/>
    <property type="match status" value="1"/>
</dbReference>
<evidence type="ECO:0000259" key="10">
    <source>
        <dbReference type="Pfam" id="PF02225"/>
    </source>
</evidence>
<evidence type="ECO:0000256" key="2">
    <source>
        <dbReference type="ARBA" id="ARBA00022512"/>
    </source>
</evidence>
<dbReference type="InterPro" id="IPR036852">
    <property type="entry name" value="Peptidase_S8/S53_dom_sf"/>
</dbReference>
<evidence type="ECO:0008006" key="14">
    <source>
        <dbReference type="Google" id="ProtNLM"/>
    </source>
</evidence>
<evidence type="ECO:0000259" key="11">
    <source>
        <dbReference type="Pfam" id="PF06280"/>
    </source>
</evidence>
<evidence type="ECO:0000256" key="8">
    <source>
        <dbReference type="SAM" id="SignalP"/>
    </source>
</evidence>
<evidence type="ECO:0000256" key="6">
    <source>
        <dbReference type="ARBA" id="ARBA00022825"/>
    </source>
</evidence>
<dbReference type="OrthoDB" id="10256524at2759"/>
<comment type="similarity">
    <text evidence="1 7">Belongs to the peptidase S8 family.</text>
</comment>